<feature type="transmembrane region" description="Helical" evidence="1">
    <location>
        <begin position="130"/>
        <end position="151"/>
    </location>
</feature>
<evidence type="ECO:0000256" key="1">
    <source>
        <dbReference type="SAM" id="Phobius"/>
    </source>
</evidence>
<dbReference type="Proteomes" id="UP000250079">
    <property type="component" value="Chromosome"/>
</dbReference>
<feature type="transmembrane region" description="Helical" evidence="1">
    <location>
        <begin position="66"/>
        <end position="87"/>
    </location>
</feature>
<feature type="transmembrane region" description="Helical" evidence="1">
    <location>
        <begin position="20"/>
        <end position="46"/>
    </location>
</feature>
<evidence type="ECO:0000313" key="2">
    <source>
        <dbReference type="EMBL" id="ASJ72620.1"/>
    </source>
</evidence>
<gene>
    <name evidence="2" type="ORF">IMCC3135_12660</name>
</gene>
<keyword evidence="1" id="KW-0812">Transmembrane</keyword>
<name>A0A2Z2NV02_9GAMM</name>
<reference evidence="2 3" key="1">
    <citation type="submission" date="2016-12" db="EMBL/GenBank/DDBJ databases">
        <authorList>
            <person name="Song W.-J."/>
            <person name="Kurnit D.M."/>
        </authorList>
    </citation>
    <scope>NUCLEOTIDE SEQUENCE [LARGE SCALE GENOMIC DNA]</scope>
    <source>
        <strain evidence="2 3">IMCC3135</strain>
    </source>
</reference>
<keyword evidence="1" id="KW-1133">Transmembrane helix</keyword>
<dbReference type="RefSeq" id="WP_157735947.1">
    <property type="nucleotide sequence ID" value="NZ_CP018632.1"/>
</dbReference>
<keyword evidence="1" id="KW-0472">Membrane</keyword>
<feature type="transmembrane region" description="Helical" evidence="1">
    <location>
        <begin position="93"/>
        <end position="110"/>
    </location>
</feature>
<proteinExistence type="predicted"/>
<dbReference type="EMBL" id="CP018632">
    <property type="protein sequence ID" value="ASJ72620.1"/>
    <property type="molecule type" value="Genomic_DNA"/>
</dbReference>
<keyword evidence="3" id="KW-1185">Reference proteome</keyword>
<accession>A0A2Z2NV02</accession>
<dbReference type="KEGG" id="gai:IMCC3135_12660"/>
<sequence length="152" mass="16665">MDFLLALEDSSIGMMISSSIWGYPIALSLHALGMGVLVGISVMLALRILGFADAIPRSAVMPYWRLAQAGFVVNLISGTALFMGSATSLGYNWALYAKFACLFLSLFLTYRMVKVGYRTQSDVTKTDRRLAIAAICSWVVTIIFGRLIGYIF</sequence>
<dbReference type="AlphaFoldDB" id="A0A2Z2NV02"/>
<organism evidence="2 3">
    <name type="scientific">Granulosicoccus antarcticus IMCC3135</name>
    <dbReference type="NCBI Taxonomy" id="1192854"/>
    <lineage>
        <taxon>Bacteria</taxon>
        <taxon>Pseudomonadati</taxon>
        <taxon>Pseudomonadota</taxon>
        <taxon>Gammaproteobacteria</taxon>
        <taxon>Chromatiales</taxon>
        <taxon>Granulosicoccaceae</taxon>
        <taxon>Granulosicoccus</taxon>
    </lineage>
</organism>
<protein>
    <submittedName>
        <fullName evidence="2">Uncharacterized protein</fullName>
    </submittedName>
</protein>
<evidence type="ECO:0000313" key="3">
    <source>
        <dbReference type="Proteomes" id="UP000250079"/>
    </source>
</evidence>
<dbReference type="OrthoDB" id="7063120at2"/>